<reference evidence="2" key="1">
    <citation type="submission" date="2014-10" db="EMBL/GenBank/DDBJ databases">
        <authorList>
            <person name="Kuske C.R."/>
            <person name="Challacombe J.F."/>
            <person name="Daligault H.E."/>
            <person name="Davenport K.W."/>
            <person name="Johnson S.L."/>
            <person name="Siddaramappa S."/>
            <person name="Petersen J.M."/>
        </authorList>
    </citation>
    <scope>NUCLEOTIDE SEQUENCE [LARGE SCALE GENOMIC DNA]</scope>
    <source>
        <strain evidence="2">CA97-1460</strain>
    </source>
</reference>
<gene>
    <name evidence="1" type="ORF">KX01_1300</name>
</gene>
<proteinExistence type="predicted"/>
<dbReference type="AlphaFoldDB" id="A0A1J0KTF3"/>
<dbReference type="EMBL" id="CP009654">
    <property type="protein sequence ID" value="APC96971.1"/>
    <property type="molecule type" value="Genomic_DNA"/>
</dbReference>
<accession>A0A1J0KTF3</accession>
<organism evidence="1 2">
    <name type="scientific">Francisella frigiditurris</name>
    <dbReference type="NCBI Taxonomy" id="1542390"/>
    <lineage>
        <taxon>Bacteria</taxon>
        <taxon>Pseudomonadati</taxon>
        <taxon>Pseudomonadota</taxon>
        <taxon>Gammaproteobacteria</taxon>
        <taxon>Thiotrichales</taxon>
        <taxon>Francisellaceae</taxon>
        <taxon>Francisella</taxon>
    </lineage>
</organism>
<evidence type="ECO:0000313" key="2">
    <source>
        <dbReference type="Proteomes" id="UP000182521"/>
    </source>
</evidence>
<dbReference type="KEGG" id="frc:KX01_1300"/>
<protein>
    <submittedName>
        <fullName evidence="1">Uncharacterized protein</fullName>
    </submittedName>
</protein>
<keyword evidence="2" id="KW-1185">Reference proteome</keyword>
<name>A0A1J0KTF3_9GAMM</name>
<dbReference type="Proteomes" id="UP000182521">
    <property type="component" value="Chromosome"/>
</dbReference>
<sequence>MPLNHIAHFMYFTEKSEELIYFFKEQNNKSDITGAKFHDIKLECLVSNEDVGKNLDQIVTIYFINQFHKKLGLS</sequence>
<evidence type="ECO:0000313" key="1">
    <source>
        <dbReference type="EMBL" id="APC96971.1"/>
    </source>
</evidence>